<evidence type="ECO:0000313" key="2">
    <source>
        <dbReference type="Proteomes" id="UP000293162"/>
    </source>
</evidence>
<evidence type="ECO:0000313" key="1">
    <source>
        <dbReference type="EMBL" id="RYU97351.1"/>
    </source>
</evidence>
<dbReference type="EMBL" id="SEWF01000002">
    <property type="protein sequence ID" value="RYU97351.1"/>
    <property type="molecule type" value="Genomic_DNA"/>
</dbReference>
<sequence length="201" mass="22171">MKKGIFIVILLVLGYNSIYFKKLSEVRNQQQTSFDFKTFADSLYYQGILKSNNAVELSQLSALVQSNPDSAFKAYGNRLGIGNSAYFMVKGEGKVIEKQASGLKVVTDTHTILMVDTKYIFGNAIRDASGLVKLTDFKTNADFNKLSEALNNVIREKAIPEDLKAINVGDKITLSGATKLSKTQDKSTTLSILPIRISKTE</sequence>
<reference evidence="1 2" key="1">
    <citation type="submission" date="2019-02" db="EMBL/GenBank/DDBJ databases">
        <title>Bacterial novel species Emticicia sp. 17J42-9 isolated from soil.</title>
        <authorList>
            <person name="Jung H.-Y."/>
        </authorList>
    </citation>
    <scope>NUCLEOTIDE SEQUENCE [LARGE SCALE GENOMIC DNA]</scope>
    <source>
        <strain evidence="1 2">17J42-9</strain>
    </source>
</reference>
<dbReference type="InterPro" id="IPR036215">
    <property type="entry name" value="TM0957-like_sf"/>
</dbReference>
<organism evidence="1 2">
    <name type="scientific">Emticicia agri</name>
    <dbReference type="NCBI Taxonomy" id="2492393"/>
    <lineage>
        <taxon>Bacteria</taxon>
        <taxon>Pseudomonadati</taxon>
        <taxon>Bacteroidota</taxon>
        <taxon>Cytophagia</taxon>
        <taxon>Cytophagales</taxon>
        <taxon>Leadbetterellaceae</taxon>
        <taxon>Emticicia</taxon>
    </lineage>
</organism>
<keyword evidence="2" id="KW-1185">Reference proteome</keyword>
<dbReference type="Gene3D" id="1.10.10.1260">
    <property type="entry name" value="Envelope glycoprotein gp160, DUF2291, helical domain"/>
    <property type="match status" value="1"/>
</dbReference>
<accession>A0A4Q5M4Q8</accession>
<dbReference type="SUPFAM" id="SSF141318">
    <property type="entry name" value="TM0957-like"/>
    <property type="match status" value="1"/>
</dbReference>
<dbReference type="Pfam" id="PF10054">
    <property type="entry name" value="DUF2291"/>
    <property type="match status" value="1"/>
</dbReference>
<dbReference type="AlphaFoldDB" id="A0A4Q5M4Q8"/>
<comment type="caution">
    <text evidence="1">The sequence shown here is derived from an EMBL/GenBank/DDBJ whole genome shotgun (WGS) entry which is preliminary data.</text>
</comment>
<proteinExistence type="predicted"/>
<gene>
    <name evidence="1" type="ORF">EWM59_01280</name>
</gene>
<protein>
    <submittedName>
        <fullName evidence="1">DUF2291 family protein</fullName>
    </submittedName>
</protein>
<dbReference type="Gene3D" id="2.40.50.420">
    <property type="entry name" value="Envelope glycoprotein gp160, DUF2291, alpha/beta domain"/>
    <property type="match status" value="1"/>
</dbReference>
<dbReference type="InterPro" id="IPR014582">
    <property type="entry name" value="UCP033535_lipo"/>
</dbReference>
<dbReference type="Proteomes" id="UP000293162">
    <property type="component" value="Unassembled WGS sequence"/>
</dbReference>
<dbReference type="RefSeq" id="WP_130019133.1">
    <property type="nucleotide sequence ID" value="NZ_SEWF01000002.1"/>
</dbReference>
<name>A0A4Q5M4Q8_9BACT</name>
<dbReference type="OrthoDB" id="1425705at2"/>